<dbReference type="InParanoid" id="C5L802"/>
<sequence length="66" mass="7304">MYRVLVFSSTVMRLASLVEFAVGECERAYEFHNPSSAGNKKTAKEGDGIWPGSKTKSDCFAWAQVN</sequence>
<evidence type="ECO:0008006" key="5">
    <source>
        <dbReference type="Google" id="ProtNLM"/>
    </source>
</evidence>
<keyword evidence="4" id="KW-1185">Reference proteome</keyword>
<protein>
    <recommendedName>
        <fullName evidence="5">Secreted protein</fullName>
    </recommendedName>
</protein>
<dbReference type="AlphaFoldDB" id="C5L802"/>
<dbReference type="RefSeq" id="XP_002775332.1">
    <property type="nucleotide sequence ID" value="XM_002775286.1"/>
</dbReference>
<dbReference type="EMBL" id="GG679990">
    <property type="protein sequence ID" value="EER07148.1"/>
    <property type="molecule type" value="Genomic_DNA"/>
</dbReference>
<dbReference type="GeneID" id="9059704"/>
<organism evidence="4">
    <name type="scientific">Perkinsus marinus (strain ATCC 50983 / TXsc)</name>
    <dbReference type="NCBI Taxonomy" id="423536"/>
    <lineage>
        <taxon>Eukaryota</taxon>
        <taxon>Sar</taxon>
        <taxon>Alveolata</taxon>
        <taxon>Perkinsozoa</taxon>
        <taxon>Perkinsea</taxon>
        <taxon>Perkinsida</taxon>
        <taxon>Perkinsidae</taxon>
        <taxon>Perkinsus</taxon>
    </lineage>
</organism>
<dbReference type="Proteomes" id="UP000007800">
    <property type="component" value="Unassembled WGS sequence"/>
</dbReference>
<keyword evidence="2" id="KW-0732">Signal</keyword>
<feature type="chain" id="PRO_5002954326" description="Secreted protein" evidence="2">
    <location>
        <begin position="24"/>
        <end position="66"/>
    </location>
</feature>
<name>C5L802_PERM5</name>
<evidence type="ECO:0000256" key="2">
    <source>
        <dbReference type="SAM" id="SignalP"/>
    </source>
</evidence>
<evidence type="ECO:0000256" key="1">
    <source>
        <dbReference type="SAM" id="MobiDB-lite"/>
    </source>
</evidence>
<evidence type="ECO:0000313" key="4">
    <source>
        <dbReference type="Proteomes" id="UP000007800"/>
    </source>
</evidence>
<feature type="region of interest" description="Disordered" evidence="1">
    <location>
        <begin position="34"/>
        <end position="53"/>
    </location>
</feature>
<accession>C5L802</accession>
<evidence type="ECO:0000313" key="3">
    <source>
        <dbReference type="EMBL" id="EER07148.1"/>
    </source>
</evidence>
<reference evidence="3 4" key="1">
    <citation type="submission" date="2008-07" db="EMBL/GenBank/DDBJ databases">
        <authorList>
            <person name="El-Sayed N."/>
            <person name="Caler E."/>
            <person name="Inman J."/>
            <person name="Amedeo P."/>
            <person name="Hass B."/>
            <person name="Wortman J."/>
        </authorList>
    </citation>
    <scope>NUCLEOTIDE SEQUENCE [LARGE SCALE GENOMIC DNA]</scope>
    <source>
        <strain evidence="4">ATCC 50983 / TXsc</strain>
    </source>
</reference>
<feature type="signal peptide" evidence="2">
    <location>
        <begin position="1"/>
        <end position="23"/>
    </location>
</feature>
<proteinExistence type="predicted"/>
<gene>
    <name evidence="3" type="ORF">Pmar_PMAR027193</name>
</gene>